<evidence type="ECO:0000256" key="10">
    <source>
        <dbReference type="ARBA" id="ARBA00023303"/>
    </source>
</evidence>
<comment type="activity regulation">
    <text evidence="14">Na(+) is not transported, but it plays an essential structural role and its presence is essential for fluoride channel function.</text>
</comment>
<evidence type="ECO:0000256" key="12">
    <source>
        <dbReference type="ARBA" id="ARBA00035585"/>
    </source>
</evidence>
<comment type="caution">
    <text evidence="15">The sequence shown here is derived from an EMBL/GenBank/DDBJ whole genome shotgun (WGS) entry which is preliminary data.</text>
</comment>
<dbReference type="PANTHER" id="PTHR28259:SF16">
    <property type="entry name" value="FLUORIDE-SPECIFIC ION CHANNEL FLUC 2"/>
    <property type="match status" value="1"/>
</dbReference>
<name>A0ABT9WWE7_9BACI</name>
<feature type="binding site" evidence="14">
    <location>
        <position position="72"/>
    </location>
    <ligand>
        <name>Na(+)</name>
        <dbReference type="ChEBI" id="CHEBI:29101"/>
        <note>structural</note>
    </ligand>
</feature>
<dbReference type="HAMAP" id="MF_00454">
    <property type="entry name" value="FluC"/>
    <property type="match status" value="1"/>
</dbReference>
<evidence type="ECO:0000256" key="2">
    <source>
        <dbReference type="ARBA" id="ARBA00022448"/>
    </source>
</evidence>
<gene>
    <name evidence="14" type="primary">fluC</name>
    <name evidence="14" type="synonym">crcB</name>
    <name evidence="15" type="ORF">J2S08_003502</name>
</gene>
<keyword evidence="8 14" id="KW-0406">Ion transport</keyword>
<evidence type="ECO:0000256" key="5">
    <source>
        <dbReference type="ARBA" id="ARBA00022723"/>
    </source>
</evidence>
<feature type="transmembrane region" description="Helical" evidence="14">
    <location>
        <begin position="35"/>
        <end position="55"/>
    </location>
</feature>
<feature type="transmembrane region" description="Helical" evidence="14">
    <location>
        <begin position="6"/>
        <end position="23"/>
    </location>
</feature>
<feature type="binding site" evidence="14">
    <location>
        <position position="75"/>
    </location>
    <ligand>
        <name>Na(+)</name>
        <dbReference type="ChEBI" id="CHEBI:29101"/>
        <note>structural</note>
    </ligand>
</feature>
<dbReference type="InterPro" id="IPR003691">
    <property type="entry name" value="FluC"/>
</dbReference>
<keyword evidence="16" id="KW-1185">Reference proteome</keyword>
<evidence type="ECO:0000256" key="4">
    <source>
        <dbReference type="ARBA" id="ARBA00022692"/>
    </source>
</evidence>
<accession>A0ABT9WWE7</accession>
<protein>
    <recommendedName>
        <fullName evidence="14">Fluoride-specific ion channel FluC</fullName>
    </recommendedName>
</protein>
<keyword evidence="3 14" id="KW-1003">Cell membrane</keyword>
<keyword evidence="6 14" id="KW-1133">Transmembrane helix</keyword>
<keyword evidence="5 14" id="KW-0479">Metal-binding</keyword>
<evidence type="ECO:0000256" key="9">
    <source>
        <dbReference type="ARBA" id="ARBA00023136"/>
    </source>
</evidence>
<comment type="subcellular location">
    <subcellularLocation>
        <location evidence="1 14">Cell membrane</location>
        <topology evidence="1 14">Multi-pass membrane protein</topology>
    </subcellularLocation>
</comment>
<proteinExistence type="inferred from homology"/>
<comment type="similarity">
    <text evidence="11 14">Belongs to the fluoride channel Fluc/FEX (TC 1.A.43) family.</text>
</comment>
<keyword evidence="10 14" id="KW-0407">Ion channel</keyword>
<evidence type="ECO:0000256" key="8">
    <source>
        <dbReference type="ARBA" id="ARBA00023065"/>
    </source>
</evidence>
<evidence type="ECO:0000256" key="14">
    <source>
        <dbReference type="HAMAP-Rule" id="MF_00454"/>
    </source>
</evidence>
<comment type="function">
    <text evidence="13 14">Fluoride-specific ion channel. Important for reducing fluoride concentration in the cell, thus reducing its toxicity.</text>
</comment>
<keyword evidence="9 14" id="KW-0472">Membrane</keyword>
<evidence type="ECO:0000313" key="15">
    <source>
        <dbReference type="EMBL" id="MDQ0177622.1"/>
    </source>
</evidence>
<evidence type="ECO:0000313" key="16">
    <source>
        <dbReference type="Proteomes" id="UP001223586"/>
    </source>
</evidence>
<feature type="transmembrane region" description="Helical" evidence="14">
    <location>
        <begin position="95"/>
        <end position="117"/>
    </location>
</feature>
<evidence type="ECO:0000256" key="3">
    <source>
        <dbReference type="ARBA" id="ARBA00022475"/>
    </source>
</evidence>
<feature type="transmembrane region" description="Helical" evidence="14">
    <location>
        <begin position="61"/>
        <end position="83"/>
    </location>
</feature>
<evidence type="ECO:0000256" key="13">
    <source>
        <dbReference type="ARBA" id="ARBA00049940"/>
    </source>
</evidence>
<evidence type="ECO:0000256" key="6">
    <source>
        <dbReference type="ARBA" id="ARBA00022989"/>
    </source>
</evidence>
<organism evidence="15 16">
    <name type="scientific">Bacillus chungangensis</name>
    <dbReference type="NCBI Taxonomy" id="587633"/>
    <lineage>
        <taxon>Bacteria</taxon>
        <taxon>Bacillati</taxon>
        <taxon>Bacillota</taxon>
        <taxon>Bacilli</taxon>
        <taxon>Bacillales</taxon>
        <taxon>Bacillaceae</taxon>
        <taxon>Bacillus</taxon>
    </lineage>
</organism>
<evidence type="ECO:0000256" key="1">
    <source>
        <dbReference type="ARBA" id="ARBA00004651"/>
    </source>
</evidence>
<keyword evidence="2 14" id="KW-0813">Transport</keyword>
<evidence type="ECO:0000256" key="11">
    <source>
        <dbReference type="ARBA" id="ARBA00035120"/>
    </source>
</evidence>
<dbReference type="PANTHER" id="PTHR28259">
    <property type="entry name" value="FLUORIDE EXPORT PROTEIN 1-RELATED"/>
    <property type="match status" value="1"/>
</dbReference>
<dbReference type="Proteomes" id="UP001223586">
    <property type="component" value="Unassembled WGS sequence"/>
</dbReference>
<keyword evidence="7 14" id="KW-0915">Sodium</keyword>
<dbReference type="RefSeq" id="WP_307231761.1">
    <property type="nucleotide sequence ID" value="NZ_JAUSTT010000024.1"/>
</dbReference>
<dbReference type="EMBL" id="JAUSTT010000024">
    <property type="protein sequence ID" value="MDQ0177622.1"/>
    <property type="molecule type" value="Genomic_DNA"/>
</dbReference>
<reference evidence="15 16" key="1">
    <citation type="submission" date="2023-07" db="EMBL/GenBank/DDBJ databases">
        <title>Genomic Encyclopedia of Type Strains, Phase IV (KMG-IV): sequencing the most valuable type-strain genomes for metagenomic binning, comparative biology and taxonomic classification.</title>
        <authorList>
            <person name="Goeker M."/>
        </authorList>
    </citation>
    <scope>NUCLEOTIDE SEQUENCE [LARGE SCALE GENOMIC DNA]</scope>
    <source>
        <strain evidence="15 16">DSM 23837</strain>
    </source>
</reference>
<keyword evidence="4 14" id="KW-0812">Transmembrane</keyword>
<comment type="catalytic activity">
    <reaction evidence="12">
        <text>fluoride(in) = fluoride(out)</text>
        <dbReference type="Rhea" id="RHEA:76159"/>
        <dbReference type="ChEBI" id="CHEBI:17051"/>
    </reaction>
    <physiologicalReaction direction="left-to-right" evidence="12">
        <dbReference type="Rhea" id="RHEA:76160"/>
    </physiologicalReaction>
</comment>
<evidence type="ECO:0000256" key="7">
    <source>
        <dbReference type="ARBA" id="ARBA00023053"/>
    </source>
</evidence>
<sequence>MTIGTLLLVGAGGFAGAILRLEISQRLKSIHTFSIPFATLTVNLIGSFILGFITGASVSHFILLLVGTGMLGSFTTFSTFKFESIQLLRKEKKKALFFYLILSYGGGLLFAYSGLLLGKMLL</sequence>
<dbReference type="Pfam" id="PF02537">
    <property type="entry name" value="CRCB"/>
    <property type="match status" value="1"/>
</dbReference>